<evidence type="ECO:0000313" key="2">
    <source>
        <dbReference type="Proteomes" id="UP000515125"/>
    </source>
</evidence>
<protein>
    <submittedName>
        <fullName evidence="3">Uncharacterized protein LOC34621883</fullName>
    </submittedName>
</protein>
<dbReference type="Proteomes" id="UP000515125">
    <property type="component" value="Unplaced"/>
</dbReference>
<keyword evidence="2" id="KW-1185">Reference proteome</keyword>
<dbReference type="AlphaFoldDB" id="A0A6P6S254"/>
<dbReference type="GO" id="GO:0016020">
    <property type="term" value="C:membrane"/>
    <property type="evidence" value="ECO:0007669"/>
    <property type="project" value="InterPro"/>
</dbReference>
<feature type="compositionally biased region" description="Polar residues" evidence="1">
    <location>
        <begin position="375"/>
        <end position="384"/>
    </location>
</feature>
<name>A0A6P6S254_9EIME</name>
<feature type="region of interest" description="Disordered" evidence="1">
    <location>
        <begin position="330"/>
        <end position="386"/>
    </location>
</feature>
<dbReference type="GO" id="GO:0003830">
    <property type="term" value="F:beta-1,4-mannosylglycoprotein 4-beta-N-acetylglucosaminyltransferase activity"/>
    <property type="evidence" value="ECO:0007669"/>
    <property type="project" value="InterPro"/>
</dbReference>
<sequence>MRWRGVLLLLPLLVLLQFLLRLFLIHLSSPKEYSLKNRFLDTGYGLFRYEVDDDLCTTPESGELVRPPSLVLQQADALLQNHPQLANVIGGGGGKRVVGAPPHSVHWVFRFARSTARERLELRQHLLRLEDTPFYLESSDSGSGFAATPALDLSPELSTAAFLYATCKQRHKAAFASSKETPPQAYRLETQMFLPSRFLGDVQRLCGNFRREAEEESAASHGDAACTPSLETALQLVPLRLHRWWGKVRWQYHMSEFARKPLTVWWPLNPYMHMLYRQDMYAMLALMSPYLELEPLVAIDSSCRPPDSYWVVPLPREQWKLRFGESVPHRRESAEGATPSVCEGAAPEGPFDLDGGKQSPRGARSSSRQPLAPSSPLSNPTDHNNYVPAEEYCRRAREVHYGFFTGEPRSKPIKIVDAVILGYDLDLLEIRWHELYHSVDYFVVAEAHHHTLGVFQKPLFFDRNKDRYAAFSDKIIHLVQPFEASLPVAQRCSRRLLGDEDKCWEYEMFQRDSMLHMLAQINAGVNNYGNAHIAPGFLEDTDLVLVSDVDEIVMGDRLRHLKYCETFPQRQFGWVVVHYPGRVDAMALKDFQVMSRISETPFPNAIGPLVDAVPYKSLRPLEKKTDFVYTEHAYVRHCQSDLNPQLYLYGGWHLSDTSYLPFLYAKVPSDDLKPGYEPWSLYTPLLAQRGILPSPVGGLLQAQVAAWKDFRDYRQVGSLCVNAKDVPDQYRRIGFGMLPWLMRCNPTRYPTWFQQADPRYFMQPRVAGCSGWNCRLEPTSPLIPCQVCARVNRAARSGHERAGIE</sequence>
<accession>A0A6P6S254</accession>
<dbReference type="GeneID" id="34621883"/>
<dbReference type="PANTHER" id="PTHR12224:SF0">
    <property type="entry name" value="BETA-1,4-MANNOSYL-GLYCOPROTEIN 4-BETA-N-ACETYLGLUCOSAMINYLTRANSFERASE"/>
    <property type="match status" value="1"/>
</dbReference>
<dbReference type="GO" id="GO:0006044">
    <property type="term" value="P:N-acetylglucosamine metabolic process"/>
    <property type="evidence" value="ECO:0007669"/>
    <property type="project" value="TreeGrafter"/>
</dbReference>
<dbReference type="InterPro" id="IPR006813">
    <property type="entry name" value="Glyco_trans_17"/>
</dbReference>
<dbReference type="PANTHER" id="PTHR12224">
    <property type="entry name" value="BETA-1,4-MANNOSYL-GLYCOPROTEIN BETA-1,4-N-ACETYLGLUCOSAMINYL-TRANSFERASE"/>
    <property type="match status" value="1"/>
</dbReference>
<dbReference type="Pfam" id="PF04724">
    <property type="entry name" value="Glyco_transf_17"/>
    <property type="match status" value="1"/>
</dbReference>
<dbReference type="OrthoDB" id="6474464at2759"/>
<proteinExistence type="predicted"/>
<evidence type="ECO:0000256" key="1">
    <source>
        <dbReference type="SAM" id="MobiDB-lite"/>
    </source>
</evidence>
<dbReference type="RefSeq" id="XP_026193370.1">
    <property type="nucleotide sequence ID" value="XM_026337585.1"/>
</dbReference>
<evidence type="ECO:0000313" key="3">
    <source>
        <dbReference type="RefSeq" id="XP_026193370.1"/>
    </source>
</evidence>
<organism evidence="2 3">
    <name type="scientific">Cyclospora cayetanensis</name>
    <dbReference type="NCBI Taxonomy" id="88456"/>
    <lineage>
        <taxon>Eukaryota</taxon>
        <taxon>Sar</taxon>
        <taxon>Alveolata</taxon>
        <taxon>Apicomplexa</taxon>
        <taxon>Conoidasida</taxon>
        <taxon>Coccidia</taxon>
        <taxon>Eucoccidiorida</taxon>
        <taxon>Eimeriorina</taxon>
        <taxon>Eimeriidae</taxon>
        <taxon>Cyclospora</taxon>
    </lineage>
</organism>
<gene>
    <name evidence="3" type="primary">LOC34621883</name>
</gene>
<reference evidence="3" key="1">
    <citation type="submission" date="2025-08" db="UniProtKB">
        <authorList>
            <consortium name="RefSeq"/>
        </authorList>
    </citation>
    <scope>IDENTIFICATION</scope>
</reference>